<evidence type="ECO:0000313" key="2">
    <source>
        <dbReference type="Proteomes" id="UP000308489"/>
    </source>
</evidence>
<dbReference type="AlphaFoldDB" id="A0A4V6KE77"/>
<sequence>MLSCDIATVTSILKNVKYEEAILVGGLGNILYRTSYNKHNMYMANGRGVMLVDELLDKLQVAYKELTMDELYKLNKNDYKNVLIITPIQLVDHIEKINKKASQFLNTYSTFRLVDIEKDTIILELASDVEEVYKRINKEQLEIIESLKVMPLDINIKYIYIENDYEFRQDKINLQINKSVARFLNSEQVNEEEYGWWKGDVFYEKLFHSIKEWESHQIKVIKFILYQSLLSGSSFFYRKEFSEALDLLELQDTSPISQLEEAAKNWRNLGRHLKNHLAEQKDIDFDYVEQLIKNIKYNELSSFKNLQKQLVYITK</sequence>
<dbReference type="Proteomes" id="UP000308489">
    <property type="component" value="Chromosome 1"/>
</dbReference>
<dbReference type="RefSeq" id="WP_138210727.1">
    <property type="nucleotide sequence ID" value="NZ_CBCRUQ010000013.1"/>
</dbReference>
<dbReference type="EMBL" id="LR590481">
    <property type="protein sequence ID" value="VTQ93707.1"/>
    <property type="molecule type" value="Genomic_DNA"/>
</dbReference>
<accession>A0A4V6KE77</accession>
<name>A0A4V6KE77_HATHI</name>
<reference evidence="1 2" key="1">
    <citation type="submission" date="2019-05" db="EMBL/GenBank/DDBJ databases">
        <authorList>
            <consortium name="Pathogen Informatics"/>
        </authorList>
    </citation>
    <scope>NUCLEOTIDE SEQUENCE [LARGE SCALE GENOMIC DNA]</scope>
    <source>
        <strain evidence="1 2">NCTC503</strain>
    </source>
</reference>
<evidence type="ECO:0000313" key="1">
    <source>
        <dbReference type="EMBL" id="VTQ93707.1"/>
    </source>
</evidence>
<proteinExistence type="predicted"/>
<organism evidence="1 2">
    <name type="scientific">Hathewaya histolytica</name>
    <name type="common">Clostridium histolyticum</name>
    <dbReference type="NCBI Taxonomy" id="1498"/>
    <lineage>
        <taxon>Bacteria</taxon>
        <taxon>Bacillati</taxon>
        <taxon>Bacillota</taxon>
        <taxon>Clostridia</taxon>
        <taxon>Eubacteriales</taxon>
        <taxon>Clostridiaceae</taxon>
        <taxon>Hathewaya</taxon>
    </lineage>
</organism>
<dbReference type="KEGG" id="hhw:NCTC503_02165"/>
<keyword evidence="2" id="KW-1185">Reference proteome</keyword>
<evidence type="ECO:0008006" key="3">
    <source>
        <dbReference type="Google" id="ProtNLM"/>
    </source>
</evidence>
<gene>
    <name evidence="1" type="ORF">NCTC503_02165</name>
</gene>
<protein>
    <recommendedName>
        <fullName evidence="3">DUF4872 domain-containing protein</fullName>
    </recommendedName>
</protein>
<dbReference type="OrthoDB" id="9852877at2"/>